<protein>
    <recommendedName>
        <fullName evidence="4">Secreted protein</fullName>
    </recommendedName>
</protein>
<dbReference type="Proteomes" id="UP001501509">
    <property type="component" value="Unassembled WGS sequence"/>
</dbReference>
<proteinExistence type="predicted"/>
<comment type="caution">
    <text evidence="2">The sequence shown here is derived from an EMBL/GenBank/DDBJ whole genome shotgun (WGS) entry which is preliminary data.</text>
</comment>
<evidence type="ECO:0000313" key="2">
    <source>
        <dbReference type="EMBL" id="GAA2593331.1"/>
    </source>
</evidence>
<evidence type="ECO:0000256" key="1">
    <source>
        <dbReference type="SAM" id="SignalP"/>
    </source>
</evidence>
<keyword evidence="3" id="KW-1185">Reference proteome</keyword>
<evidence type="ECO:0008006" key="4">
    <source>
        <dbReference type="Google" id="ProtNLM"/>
    </source>
</evidence>
<dbReference type="EMBL" id="BAAATD010000003">
    <property type="protein sequence ID" value="GAA2593331.1"/>
    <property type="molecule type" value="Genomic_DNA"/>
</dbReference>
<sequence>MRRKAVLAGLVPVALATVLSAPAQAADTAEAQRISCKITTPKNSQIYFSGKQVYAQVGIACSRKTTIRTSIVLERNGFFAALRTRTCKKTKYCYTYLSYKNSKGKQTWKATAGDTGVKKRTVTKRG</sequence>
<reference evidence="2 3" key="1">
    <citation type="journal article" date="2019" name="Int. J. Syst. Evol. Microbiol.">
        <title>The Global Catalogue of Microorganisms (GCM) 10K type strain sequencing project: providing services to taxonomists for standard genome sequencing and annotation.</title>
        <authorList>
            <consortium name="The Broad Institute Genomics Platform"/>
            <consortium name="The Broad Institute Genome Sequencing Center for Infectious Disease"/>
            <person name="Wu L."/>
            <person name="Ma J."/>
        </authorList>
    </citation>
    <scope>NUCLEOTIDE SEQUENCE [LARGE SCALE GENOMIC DNA]</scope>
    <source>
        <strain evidence="2 3">JCM 6833</strain>
    </source>
</reference>
<dbReference type="RefSeq" id="WP_344541051.1">
    <property type="nucleotide sequence ID" value="NZ_BAAATD010000003.1"/>
</dbReference>
<evidence type="ECO:0000313" key="3">
    <source>
        <dbReference type="Proteomes" id="UP001501509"/>
    </source>
</evidence>
<keyword evidence="1" id="KW-0732">Signal</keyword>
<accession>A0ABN3PPG5</accession>
<name>A0ABN3PPG5_9ACTN</name>
<gene>
    <name evidence="2" type="ORF">GCM10010411_28060</name>
</gene>
<feature type="chain" id="PRO_5046725992" description="Secreted protein" evidence="1">
    <location>
        <begin position="26"/>
        <end position="126"/>
    </location>
</feature>
<feature type="signal peptide" evidence="1">
    <location>
        <begin position="1"/>
        <end position="25"/>
    </location>
</feature>
<organism evidence="2 3">
    <name type="scientific">Actinomadura fulvescens</name>
    <dbReference type="NCBI Taxonomy" id="46160"/>
    <lineage>
        <taxon>Bacteria</taxon>
        <taxon>Bacillati</taxon>
        <taxon>Actinomycetota</taxon>
        <taxon>Actinomycetes</taxon>
        <taxon>Streptosporangiales</taxon>
        <taxon>Thermomonosporaceae</taxon>
        <taxon>Actinomadura</taxon>
    </lineage>
</organism>